<dbReference type="EMBL" id="CP029449">
    <property type="protein sequence ID" value="AWL70676.1"/>
    <property type="molecule type" value="Genomic_DNA"/>
</dbReference>
<evidence type="ECO:0000313" key="2">
    <source>
        <dbReference type="EMBL" id="AWL70676.1"/>
    </source>
</evidence>
<dbReference type="Proteomes" id="UP000245399">
    <property type="component" value="Chromosome"/>
</dbReference>
<evidence type="ECO:0000313" key="3">
    <source>
        <dbReference type="Proteomes" id="UP000245399"/>
    </source>
</evidence>
<dbReference type="AlphaFoldDB" id="A0AB33FX80"/>
<keyword evidence="1" id="KW-0732">Signal</keyword>
<gene>
    <name evidence="2" type="ORF">DKC05_25010</name>
</gene>
<feature type="chain" id="PRO_5044222546" evidence="1">
    <location>
        <begin position="21"/>
        <end position="140"/>
    </location>
</feature>
<sequence>MKHLVGLILMSACFSTVAAANENEASNAEIVADIMAGKDKPNATPDEQEVAKNPASGFWQCNGTRLHMGVDMASWTNLDNGEMFTLYEKPSATEDGKGTNYAFASTRNTAYMEFFVASKGKLGIRDLIKFNKIYPCKRTK</sequence>
<protein>
    <submittedName>
        <fullName evidence="2">Uncharacterized protein</fullName>
    </submittedName>
</protein>
<name>A0AB33FX80_SERMA</name>
<organism evidence="2 3">
    <name type="scientific">Serratia marcescens</name>
    <dbReference type="NCBI Taxonomy" id="615"/>
    <lineage>
        <taxon>Bacteria</taxon>
        <taxon>Pseudomonadati</taxon>
        <taxon>Pseudomonadota</taxon>
        <taxon>Gammaproteobacteria</taxon>
        <taxon>Enterobacterales</taxon>
        <taxon>Yersiniaceae</taxon>
        <taxon>Serratia</taxon>
    </lineage>
</organism>
<evidence type="ECO:0000256" key="1">
    <source>
        <dbReference type="SAM" id="SignalP"/>
    </source>
</evidence>
<reference evidence="2 3" key="1">
    <citation type="submission" date="2018-05" db="EMBL/GenBank/DDBJ databases">
        <title>Klebsiella quasipneumonaiae provides a window into carbapenemase gene transfer, plasmid rearrangements and nosocomial acquisition from the hospital environment.</title>
        <authorList>
            <person name="Mathers A.J."/>
            <person name="Vegesana K."/>
            <person name="Stoesser N."/>
            <person name="Crook D."/>
            <person name="Vaughan A."/>
            <person name="Barry K."/>
            <person name="Parikh H."/>
            <person name="Sebra R."/>
            <person name="Kotay S."/>
            <person name="Walker A.S."/>
            <person name="Sheppard A.E."/>
        </authorList>
    </citation>
    <scope>NUCLEOTIDE SEQUENCE [LARGE SCALE GENOMIC DNA]</scope>
    <source>
        <strain evidence="2 3">CAV1761</strain>
    </source>
</reference>
<accession>A0AB33FX80</accession>
<proteinExistence type="predicted"/>
<dbReference type="RefSeq" id="WP_047730404.1">
    <property type="nucleotide sequence ID" value="NZ_CADDTT010000054.1"/>
</dbReference>
<feature type="signal peptide" evidence="1">
    <location>
        <begin position="1"/>
        <end position="20"/>
    </location>
</feature>